<evidence type="ECO:0000313" key="1">
    <source>
        <dbReference type="EMBL" id="UXD22102.1"/>
    </source>
</evidence>
<keyword evidence="2" id="KW-1185">Reference proteome</keyword>
<dbReference type="EMBL" id="CP006868">
    <property type="protein sequence ID" value="UXD22102.1"/>
    <property type="molecule type" value="Genomic_DNA"/>
</dbReference>
<name>A0A977KAJ1_9CREN</name>
<proteinExistence type="predicted"/>
<sequence>MIVHSTIGPLAKGTPLLDVAKAMAMAKYPYVLLEGQPVKMIDAPQVLRAIASANSVVELAEVLSTDAEQWAYEVPIVEEVEGPKTMIVRELGAVVLKGGNVVSSLYFLGKLAGDLPETKVKEIMDERPKVIDPLVTVREALLSSLAFGLDGYLYVGQGRIMGQLTPITFLEFYTRDDVVSMIERGEPSVMESVVGDLAIAVSNYYHEDAKIKDVATENAGQAAGGLAYS</sequence>
<dbReference type="KEGG" id="ipc:IPA_01660"/>
<accession>A0A977KAJ1</accession>
<dbReference type="AlphaFoldDB" id="A0A977KAJ1"/>
<gene>
    <name evidence="1" type="ORF">IPA_01660</name>
</gene>
<organism evidence="1 2">
    <name type="scientific">Ignicoccus pacificus DSM 13166</name>
    <dbReference type="NCBI Taxonomy" id="940294"/>
    <lineage>
        <taxon>Archaea</taxon>
        <taxon>Thermoproteota</taxon>
        <taxon>Thermoprotei</taxon>
        <taxon>Desulfurococcales</taxon>
        <taxon>Desulfurococcaceae</taxon>
        <taxon>Ignicoccus</taxon>
    </lineage>
</organism>
<dbReference type="Proteomes" id="UP001063698">
    <property type="component" value="Chromosome"/>
</dbReference>
<protein>
    <recommendedName>
        <fullName evidence="3">CBS domain-containing protein</fullName>
    </recommendedName>
</protein>
<evidence type="ECO:0000313" key="2">
    <source>
        <dbReference type="Proteomes" id="UP001063698"/>
    </source>
</evidence>
<evidence type="ECO:0008006" key="3">
    <source>
        <dbReference type="Google" id="ProtNLM"/>
    </source>
</evidence>
<dbReference type="SUPFAM" id="SSF54631">
    <property type="entry name" value="CBS-domain pair"/>
    <property type="match status" value="1"/>
</dbReference>
<dbReference type="InterPro" id="IPR046342">
    <property type="entry name" value="CBS_dom_sf"/>
</dbReference>
<reference evidence="1" key="1">
    <citation type="submission" date="2013-11" db="EMBL/GenBank/DDBJ databases">
        <title>Comparative genomics of Ignicoccus.</title>
        <authorList>
            <person name="Podar M."/>
        </authorList>
    </citation>
    <scope>NUCLEOTIDE SEQUENCE</scope>
    <source>
        <strain evidence="1">DSM 13166</strain>
    </source>
</reference>